<reference evidence="3" key="1">
    <citation type="submission" date="2020-02" db="EMBL/GenBank/DDBJ databases">
        <authorList>
            <person name="Meier V. D."/>
        </authorList>
    </citation>
    <scope>NUCLEOTIDE SEQUENCE</scope>
    <source>
        <strain evidence="3">AVDCRST_MAG90</strain>
    </source>
</reference>
<accession>A0A6J4KYQ0</accession>
<feature type="non-terminal residue" evidence="3">
    <location>
        <position position="170"/>
    </location>
</feature>
<protein>
    <submittedName>
        <fullName evidence="3">Altronate dehydratase</fullName>
        <ecNumber evidence="3">4.2.1.7</ecNumber>
    </submittedName>
</protein>
<dbReference type="CDD" id="cd11613">
    <property type="entry name" value="SAF_AH_GD"/>
    <property type="match status" value="1"/>
</dbReference>
<dbReference type="Gene3D" id="2.30.130.110">
    <property type="match status" value="1"/>
</dbReference>
<feature type="domain" description="SAF" evidence="2">
    <location>
        <begin position="13"/>
        <end position="80"/>
    </location>
</feature>
<dbReference type="InterPro" id="IPR052172">
    <property type="entry name" value="UxaA_altronate/galactarate_dh"/>
</dbReference>
<dbReference type="Pfam" id="PF08666">
    <property type="entry name" value="SAF"/>
    <property type="match status" value="1"/>
</dbReference>
<proteinExistence type="predicted"/>
<dbReference type="InterPro" id="IPR007392">
    <property type="entry name" value="GD_AH_second"/>
</dbReference>
<dbReference type="Pfam" id="PF04295">
    <property type="entry name" value="GD_AH_second"/>
    <property type="match status" value="1"/>
</dbReference>
<organism evidence="3">
    <name type="scientific">uncultured Microvirga sp</name>
    <dbReference type="NCBI Taxonomy" id="412392"/>
    <lineage>
        <taxon>Bacteria</taxon>
        <taxon>Pseudomonadati</taxon>
        <taxon>Pseudomonadota</taxon>
        <taxon>Alphaproteobacteria</taxon>
        <taxon>Hyphomicrobiales</taxon>
        <taxon>Methylobacteriaceae</taxon>
        <taxon>Microvirga</taxon>
        <taxon>environmental samples</taxon>
    </lineage>
</organism>
<keyword evidence="1 3" id="KW-0456">Lyase</keyword>
<name>A0A6J4KYQ0_9HYPH</name>
<dbReference type="InterPro" id="IPR013974">
    <property type="entry name" value="SAF"/>
</dbReference>
<evidence type="ECO:0000259" key="2">
    <source>
        <dbReference type="SMART" id="SM00858"/>
    </source>
</evidence>
<dbReference type="AlphaFoldDB" id="A0A6J4KYQ0"/>
<dbReference type="PANTHER" id="PTHR30536:SF5">
    <property type="entry name" value="ALTRONATE DEHYDRATASE"/>
    <property type="match status" value="1"/>
</dbReference>
<dbReference type="GO" id="GO:0008789">
    <property type="term" value="F:altronate dehydratase activity"/>
    <property type="evidence" value="ECO:0007669"/>
    <property type="project" value="UniProtKB-EC"/>
</dbReference>
<dbReference type="PANTHER" id="PTHR30536">
    <property type="entry name" value="ALTRONATE/GALACTARATE DEHYDRATASE"/>
    <property type="match status" value="1"/>
</dbReference>
<sequence length="170" mass="18486">MTTPRTIRLNPQDNVAIAVDLVRQGDTAQNLTARERILKGHKMALEPIREGEPIRKFGQIIGFAKAHIAPGEWVHEHNVGLHDFARDYRFAEDARDDGVLPPELQATFEGYKRSNGRTGTRNYLGILTSVNCSASVARFAAASVEKSGILADYPGVDGIVAIVHGTGCGH</sequence>
<evidence type="ECO:0000313" key="3">
    <source>
        <dbReference type="EMBL" id="CAA9318260.1"/>
    </source>
</evidence>
<evidence type="ECO:0000256" key="1">
    <source>
        <dbReference type="ARBA" id="ARBA00023239"/>
    </source>
</evidence>
<dbReference type="InterPro" id="IPR044144">
    <property type="entry name" value="SAF_UxaA/GarD"/>
</dbReference>
<dbReference type="EC" id="4.2.1.7" evidence="3"/>
<dbReference type="GO" id="GO:0019698">
    <property type="term" value="P:D-galacturonate catabolic process"/>
    <property type="evidence" value="ECO:0007669"/>
    <property type="project" value="TreeGrafter"/>
</dbReference>
<dbReference type="EMBL" id="CADCUC010000167">
    <property type="protein sequence ID" value="CAA9318260.1"/>
    <property type="molecule type" value="Genomic_DNA"/>
</dbReference>
<dbReference type="SMART" id="SM00858">
    <property type="entry name" value="SAF"/>
    <property type="match status" value="1"/>
</dbReference>
<gene>
    <name evidence="3" type="ORF">AVDCRST_MAG90-881</name>
</gene>